<gene>
    <name evidence="3" type="ORF">PFR001_LOCUS7565</name>
    <name evidence="4" type="ORF">PFR002_LOCUS3640</name>
</gene>
<dbReference type="PANTHER" id="PTHR21148">
    <property type="entry name" value="THIOREDOXIN DOMAIN-CONTAINING PROTEIN 9"/>
    <property type="match status" value="1"/>
</dbReference>
<accession>A0AAV0TDX4</accession>
<dbReference type="Proteomes" id="UP001159659">
    <property type="component" value="Unassembled WGS sequence"/>
</dbReference>
<dbReference type="SUPFAM" id="SSF52833">
    <property type="entry name" value="Thioredoxin-like"/>
    <property type="match status" value="1"/>
</dbReference>
<feature type="compositionally biased region" description="Acidic residues" evidence="1">
    <location>
        <begin position="86"/>
        <end position="102"/>
    </location>
</feature>
<evidence type="ECO:0000259" key="2">
    <source>
        <dbReference type="Pfam" id="PF00085"/>
    </source>
</evidence>
<evidence type="ECO:0000313" key="3">
    <source>
        <dbReference type="EMBL" id="CAH0492356.1"/>
    </source>
</evidence>
<dbReference type="InterPro" id="IPR036249">
    <property type="entry name" value="Thioredoxin-like_sf"/>
</dbReference>
<organism evidence="4 6">
    <name type="scientific">Peronospora farinosa</name>
    <dbReference type="NCBI Taxonomy" id="134698"/>
    <lineage>
        <taxon>Eukaryota</taxon>
        <taxon>Sar</taxon>
        <taxon>Stramenopiles</taxon>
        <taxon>Oomycota</taxon>
        <taxon>Peronosporomycetes</taxon>
        <taxon>Peronosporales</taxon>
        <taxon>Peronosporaceae</taxon>
        <taxon>Peronospora</taxon>
    </lineage>
</organism>
<reference evidence="3 5" key="1">
    <citation type="submission" date="2021-11" db="EMBL/GenBank/DDBJ databases">
        <authorList>
            <person name="Islam A."/>
            <person name="Islam S."/>
            <person name="Flora M.S."/>
            <person name="Rahman M."/>
            <person name="Ziaur R.M."/>
            <person name="Epstein J.H."/>
            <person name="Hassan M."/>
            <person name="Klassen M."/>
            <person name="Woodard K."/>
            <person name="Webb A."/>
            <person name="Webby R.J."/>
            <person name="El Zowalaty M.E."/>
        </authorList>
    </citation>
    <scope>NUCLEOTIDE SEQUENCE [LARGE SCALE GENOMIC DNA]</scope>
    <source>
        <strain evidence="3">Pf1</strain>
    </source>
</reference>
<dbReference type="CDD" id="cd02989">
    <property type="entry name" value="Phd_like_TxnDC9"/>
    <property type="match status" value="1"/>
</dbReference>
<dbReference type="InterPro" id="IPR013766">
    <property type="entry name" value="Thioredoxin_domain"/>
</dbReference>
<reference evidence="4" key="2">
    <citation type="submission" date="2022-12" db="EMBL/GenBank/DDBJ databases">
        <authorList>
            <person name="Webb A."/>
        </authorList>
    </citation>
    <scope>NUCLEOTIDE SEQUENCE</scope>
    <source>
        <strain evidence="4">Pf2</strain>
    </source>
</reference>
<dbReference type="Gene3D" id="3.40.30.10">
    <property type="entry name" value="Glutaredoxin"/>
    <property type="match status" value="1"/>
</dbReference>
<evidence type="ECO:0000313" key="4">
    <source>
        <dbReference type="EMBL" id="CAI5718485.1"/>
    </source>
</evidence>
<dbReference type="Proteomes" id="UP001157938">
    <property type="component" value="Unassembled WGS sequence"/>
</dbReference>
<comment type="caution">
    <text evidence="4">The sequence shown here is derived from an EMBL/GenBank/DDBJ whole genome shotgun (WGS) entry which is preliminary data.</text>
</comment>
<feature type="region of interest" description="Disordered" evidence="1">
    <location>
        <begin position="37"/>
        <end position="56"/>
    </location>
</feature>
<sequence length="281" mass="32590">MAAKFSMANTSGLFDSAAHVEASDRMQNAIEELKVKKERQEKTRTKQLEQEEKETKQWTLRVEEALEAKAADQKENRTYVGKYKEEEEEEEEEELDSDDETMVDGLDKDPELERIRAMRLKELKFEYEETQKLMAKGHGEYREIVQDEFLKEVTSSPLVAVHFYHRDFERCKIMDMHLAKMAPRHMECKFLKLNAEKAPFFVEKLAIRVLPSIVCFKDGVAFLERVIGFEGLLQDEEEVEVMNSGSRSNHHASSMNDFPTTALARKLVEIGAIHEHDLADK</sequence>
<dbReference type="EMBL" id="CAKLBC010001483">
    <property type="protein sequence ID" value="CAH0492356.1"/>
    <property type="molecule type" value="Genomic_DNA"/>
</dbReference>
<feature type="domain" description="Thioredoxin" evidence="2">
    <location>
        <begin position="143"/>
        <end position="220"/>
    </location>
</feature>
<dbReference type="Pfam" id="PF00085">
    <property type="entry name" value="Thioredoxin"/>
    <property type="match status" value="1"/>
</dbReference>
<proteinExistence type="predicted"/>
<evidence type="ECO:0000313" key="5">
    <source>
        <dbReference type="Proteomes" id="UP001157938"/>
    </source>
</evidence>
<evidence type="ECO:0000256" key="1">
    <source>
        <dbReference type="SAM" id="MobiDB-lite"/>
    </source>
</evidence>
<dbReference type="EMBL" id="CANTFK010000602">
    <property type="protein sequence ID" value="CAI5718485.1"/>
    <property type="molecule type" value="Genomic_DNA"/>
</dbReference>
<protein>
    <recommendedName>
        <fullName evidence="2">Thioredoxin domain-containing protein</fullName>
    </recommendedName>
</protein>
<keyword evidence="5" id="KW-1185">Reference proteome</keyword>
<dbReference type="AlphaFoldDB" id="A0AAV0TDX4"/>
<feature type="region of interest" description="Disordered" evidence="1">
    <location>
        <begin position="78"/>
        <end position="108"/>
    </location>
</feature>
<name>A0AAV0TDX4_9STRA</name>
<evidence type="ECO:0000313" key="6">
    <source>
        <dbReference type="Proteomes" id="UP001159659"/>
    </source>
</evidence>